<gene>
    <name evidence="3" type="ORF">F3168_05470</name>
</gene>
<dbReference type="PANTHER" id="PTHR31126">
    <property type="entry name" value="TYROSINE-PROTEIN PHOSPHATASE"/>
    <property type="match status" value="1"/>
</dbReference>
<keyword evidence="4" id="KW-1185">Reference proteome</keyword>
<evidence type="ECO:0000256" key="2">
    <source>
        <dbReference type="SAM" id="SignalP"/>
    </source>
</evidence>
<dbReference type="InterPro" id="IPR029021">
    <property type="entry name" value="Prot-tyrosine_phosphatase-like"/>
</dbReference>
<dbReference type="InterPro" id="IPR026893">
    <property type="entry name" value="Tyr/Ser_Pase_IphP-type"/>
</dbReference>
<dbReference type="EMBL" id="WIOL01000002">
    <property type="protein sequence ID" value="MQT16707.1"/>
    <property type="molecule type" value="Genomic_DNA"/>
</dbReference>
<dbReference type="Pfam" id="PF13350">
    <property type="entry name" value="Y_phosphatase3"/>
    <property type="match status" value="1"/>
</dbReference>
<dbReference type="AlphaFoldDB" id="A0A7C9LFH4"/>
<dbReference type="Gene3D" id="3.90.190.10">
    <property type="entry name" value="Protein tyrosine phosphatase superfamily"/>
    <property type="match status" value="1"/>
</dbReference>
<sequence length="363" mass="39075">MRAETLIAIALVLAPLSSAAPVAAKETASALARPTGSAERDGDKLTLRWTGLGDAVTVWQVPRGDALAKDGTVVGNAIRGSETVVVAAASPRPYFVVRDDKGHELRLAESLLPLEGGVNFRDLGGYRGAGGKPVAWGHIYRSAVMSGLTAADFRYLNDLGIGAVCDLRANEERDRDPVNWPAEMNMRVLVRDYKLDMAPLMTLFTSGGDVSAEKTRAAMTAVYADMPFSFASQYKEMFGELLKSDRPLAFNCSAGKDRTGLAAALVLSALGVPRETVIEDYLLSNRYYKPKPPKPGAAPDPTMAMFARLPPDVVQALMGVDRQYIEAAFAAIDAKGGMSRYLRENMGLGPAELTRLRSLYLQS</sequence>
<comment type="similarity">
    <text evidence="1">Belongs to the protein-tyrosine phosphatase family.</text>
</comment>
<organism evidence="3 4">
    <name type="scientific">Sandarakinorhabdus fusca</name>
    <dbReference type="NCBI Taxonomy" id="1439888"/>
    <lineage>
        <taxon>Bacteria</taxon>
        <taxon>Pseudomonadati</taxon>
        <taxon>Pseudomonadota</taxon>
        <taxon>Alphaproteobacteria</taxon>
        <taxon>Sphingomonadales</taxon>
        <taxon>Sphingosinicellaceae</taxon>
        <taxon>Sandarakinorhabdus</taxon>
    </lineage>
</organism>
<dbReference type="OrthoDB" id="1188001at2"/>
<dbReference type="RefSeq" id="WP_152577175.1">
    <property type="nucleotide sequence ID" value="NZ_JAATJI010000001.1"/>
</dbReference>
<dbReference type="Proteomes" id="UP000481327">
    <property type="component" value="Unassembled WGS sequence"/>
</dbReference>
<accession>A0A7C9LFH4</accession>
<dbReference type="GO" id="GO:0004721">
    <property type="term" value="F:phosphoprotein phosphatase activity"/>
    <property type="evidence" value="ECO:0007669"/>
    <property type="project" value="InterPro"/>
</dbReference>
<name>A0A7C9LFH4_9SPHN</name>
<evidence type="ECO:0000313" key="4">
    <source>
        <dbReference type="Proteomes" id="UP000481327"/>
    </source>
</evidence>
<feature type="signal peptide" evidence="2">
    <location>
        <begin position="1"/>
        <end position="19"/>
    </location>
</feature>
<proteinExistence type="inferred from homology"/>
<evidence type="ECO:0008006" key="5">
    <source>
        <dbReference type="Google" id="ProtNLM"/>
    </source>
</evidence>
<comment type="caution">
    <text evidence="3">The sequence shown here is derived from an EMBL/GenBank/DDBJ whole genome shotgun (WGS) entry which is preliminary data.</text>
</comment>
<dbReference type="SUPFAM" id="SSF52799">
    <property type="entry name" value="(Phosphotyrosine protein) phosphatases II"/>
    <property type="match status" value="1"/>
</dbReference>
<protein>
    <recommendedName>
        <fullName evidence="5">Protein-tyrosine-phosphatase</fullName>
    </recommendedName>
</protein>
<evidence type="ECO:0000313" key="3">
    <source>
        <dbReference type="EMBL" id="MQT16707.1"/>
    </source>
</evidence>
<reference evidence="3 4" key="1">
    <citation type="submission" date="2019-09" db="EMBL/GenBank/DDBJ databases">
        <title>Polymorphobacter sp. isolated from a lake in China.</title>
        <authorList>
            <person name="Liu Z."/>
        </authorList>
    </citation>
    <scope>NUCLEOTIDE SEQUENCE [LARGE SCALE GENOMIC DNA]</scope>
    <source>
        <strain evidence="3 4">D40P</strain>
    </source>
</reference>
<evidence type="ECO:0000256" key="1">
    <source>
        <dbReference type="ARBA" id="ARBA00009580"/>
    </source>
</evidence>
<keyword evidence="2" id="KW-0732">Signal</keyword>
<dbReference type="PANTHER" id="PTHR31126:SF1">
    <property type="entry name" value="TYROSINE SPECIFIC PROTEIN PHOSPHATASES DOMAIN-CONTAINING PROTEIN"/>
    <property type="match status" value="1"/>
</dbReference>
<feature type="chain" id="PRO_5028855571" description="Protein-tyrosine-phosphatase" evidence="2">
    <location>
        <begin position="20"/>
        <end position="363"/>
    </location>
</feature>